<dbReference type="Proteomes" id="UP000265520">
    <property type="component" value="Unassembled WGS sequence"/>
</dbReference>
<keyword evidence="3" id="KW-1185">Reference proteome</keyword>
<keyword evidence="1" id="KW-0732">Signal</keyword>
<comment type="caution">
    <text evidence="2">The sequence shown here is derived from an EMBL/GenBank/DDBJ whole genome shotgun (WGS) entry which is preliminary data.</text>
</comment>
<feature type="signal peptide" evidence="1">
    <location>
        <begin position="1"/>
        <end position="19"/>
    </location>
</feature>
<name>A0A392RU40_9FABA</name>
<evidence type="ECO:0000313" key="3">
    <source>
        <dbReference type="Proteomes" id="UP000265520"/>
    </source>
</evidence>
<accession>A0A392RU40</accession>
<dbReference type="AlphaFoldDB" id="A0A392RU40"/>
<evidence type="ECO:0008006" key="4">
    <source>
        <dbReference type="Google" id="ProtNLM"/>
    </source>
</evidence>
<organism evidence="2 3">
    <name type="scientific">Trifolium medium</name>
    <dbReference type="NCBI Taxonomy" id="97028"/>
    <lineage>
        <taxon>Eukaryota</taxon>
        <taxon>Viridiplantae</taxon>
        <taxon>Streptophyta</taxon>
        <taxon>Embryophyta</taxon>
        <taxon>Tracheophyta</taxon>
        <taxon>Spermatophyta</taxon>
        <taxon>Magnoliopsida</taxon>
        <taxon>eudicotyledons</taxon>
        <taxon>Gunneridae</taxon>
        <taxon>Pentapetalae</taxon>
        <taxon>rosids</taxon>
        <taxon>fabids</taxon>
        <taxon>Fabales</taxon>
        <taxon>Fabaceae</taxon>
        <taxon>Papilionoideae</taxon>
        <taxon>50 kb inversion clade</taxon>
        <taxon>NPAAA clade</taxon>
        <taxon>Hologalegina</taxon>
        <taxon>IRL clade</taxon>
        <taxon>Trifolieae</taxon>
        <taxon>Trifolium</taxon>
    </lineage>
</organism>
<evidence type="ECO:0000256" key="1">
    <source>
        <dbReference type="SAM" id="SignalP"/>
    </source>
</evidence>
<protein>
    <recommendedName>
        <fullName evidence="4">Secreted protein</fullName>
    </recommendedName>
</protein>
<evidence type="ECO:0000313" key="2">
    <source>
        <dbReference type="EMBL" id="MCI40123.1"/>
    </source>
</evidence>
<reference evidence="2 3" key="1">
    <citation type="journal article" date="2018" name="Front. Plant Sci.">
        <title>Red Clover (Trifolium pratense) and Zigzag Clover (T. medium) - A Picture of Genomic Similarities and Differences.</title>
        <authorList>
            <person name="Dluhosova J."/>
            <person name="Istvanek J."/>
            <person name="Nedelnik J."/>
            <person name="Repkova J."/>
        </authorList>
    </citation>
    <scope>NUCLEOTIDE SEQUENCE [LARGE SCALE GENOMIC DNA]</scope>
    <source>
        <strain evidence="3">cv. 10/8</strain>
        <tissue evidence="2">Leaf</tissue>
    </source>
</reference>
<feature type="chain" id="PRO_5017433892" description="Secreted protein" evidence="1">
    <location>
        <begin position="20"/>
        <end position="96"/>
    </location>
</feature>
<dbReference type="EMBL" id="LXQA010276211">
    <property type="protein sequence ID" value="MCI40123.1"/>
    <property type="molecule type" value="Genomic_DNA"/>
</dbReference>
<proteinExistence type="predicted"/>
<sequence>MVNMKVVALFFSFPTNIYASQSDNQSSSYDHCIEKLSCRILHNLVVAPGAGRLAPGAMNSVNLKESFRIAAPGAGRAAPGRRALFTGWTFVIFVDF</sequence>